<evidence type="ECO:0000313" key="1">
    <source>
        <dbReference type="EMBL" id="OSS50367.1"/>
    </source>
</evidence>
<name>A0A1Y2M4H7_EPING</name>
<gene>
    <name evidence="1" type="ORF">B5807_05079</name>
</gene>
<dbReference type="AlphaFoldDB" id="A0A1Y2M4H7"/>
<organism evidence="1 2">
    <name type="scientific">Epicoccum nigrum</name>
    <name type="common">Soil fungus</name>
    <name type="synonym">Epicoccum purpurascens</name>
    <dbReference type="NCBI Taxonomy" id="105696"/>
    <lineage>
        <taxon>Eukaryota</taxon>
        <taxon>Fungi</taxon>
        <taxon>Dikarya</taxon>
        <taxon>Ascomycota</taxon>
        <taxon>Pezizomycotina</taxon>
        <taxon>Dothideomycetes</taxon>
        <taxon>Pleosporomycetidae</taxon>
        <taxon>Pleosporales</taxon>
        <taxon>Pleosporineae</taxon>
        <taxon>Didymellaceae</taxon>
        <taxon>Epicoccum</taxon>
    </lineage>
</organism>
<sequence>MIWKGYEMFMDYRRRSKYCSPDNFDMYICNDWEGWGYQELLQNFIAEFDRFIKKTGEDGLKNAWAIVSAMSLWLNEVDQGPLIGNGDGQHTEAVLGMVGHALLRALAALDFAGHLKPDTEFLDVPIVITSLLEFTSGFPEYGLENTAISWRRHAAAYFKKGGFANEKGISNTEKILESAPGGSEADLAERSDRDPWGWKEMLRDYKQSHGTGTGRTRTIGGYKYDITRMSRAKRASYAYDKRDPLADVSDQDLREGNLDFV</sequence>
<dbReference type="InParanoid" id="A0A1Y2M4H7"/>
<dbReference type="EMBL" id="KZ107842">
    <property type="protein sequence ID" value="OSS50367.1"/>
    <property type="molecule type" value="Genomic_DNA"/>
</dbReference>
<dbReference type="OMA" id="DPDNFGM"/>
<keyword evidence="2" id="KW-1185">Reference proteome</keyword>
<evidence type="ECO:0000313" key="2">
    <source>
        <dbReference type="Proteomes" id="UP000193240"/>
    </source>
</evidence>
<reference evidence="1 2" key="1">
    <citation type="journal article" date="2017" name="Genome Announc.">
        <title>Genome sequence of the saprophytic ascomycete Epicoccum nigrum ICMP 19927 strain isolated from New Zealand.</title>
        <authorList>
            <person name="Fokin M."/>
            <person name="Fleetwood D."/>
            <person name="Weir B.S."/>
            <person name="Villas-Boas S.G."/>
        </authorList>
    </citation>
    <scope>NUCLEOTIDE SEQUENCE [LARGE SCALE GENOMIC DNA]</scope>
    <source>
        <strain evidence="1 2">ICMP 19927</strain>
    </source>
</reference>
<dbReference type="Proteomes" id="UP000193240">
    <property type="component" value="Unassembled WGS sequence"/>
</dbReference>
<accession>A0A1Y2M4H7</accession>
<proteinExistence type="predicted"/>
<protein>
    <submittedName>
        <fullName evidence="1">Uncharacterized protein</fullName>
    </submittedName>
</protein>